<gene>
    <name evidence="2" type="ORF">GSTENG00037513001</name>
</gene>
<reference evidence="2" key="2">
    <citation type="submission" date="2004-02" db="EMBL/GenBank/DDBJ databases">
        <authorList>
            <consortium name="Genoscope"/>
            <consortium name="Whitehead Institute Centre for Genome Research"/>
        </authorList>
    </citation>
    <scope>NUCLEOTIDE SEQUENCE</scope>
</reference>
<sequence>MDTVEVILSALVVVIIIVSLLSNVLVLICFLYNPEIRKQ</sequence>
<reference evidence="2" key="1">
    <citation type="journal article" date="2004" name="Nature">
        <title>Genome duplication in the teleost fish Tetraodon nigroviridis reveals the early vertebrate proto-karyotype.</title>
        <authorList>
            <person name="Jaillon O."/>
            <person name="Aury J.-M."/>
            <person name="Brunet F."/>
            <person name="Petit J.-L."/>
            <person name="Stange-Thomann N."/>
            <person name="Mauceli E."/>
            <person name="Bouneau L."/>
            <person name="Fischer C."/>
            <person name="Ozouf-Costaz C."/>
            <person name="Bernot A."/>
            <person name="Nicaud S."/>
            <person name="Jaffe D."/>
            <person name="Fisher S."/>
            <person name="Lutfalla G."/>
            <person name="Dossat C."/>
            <person name="Segurens B."/>
            <person name="Dasilva C."/>
            <person name="Salanoubat M."/>
            <person name="Levy M."/>
            <person name="Boudet N."/>
            <person name="Castellano S."/>
            <person name="Anthouard V."/>
            <person name="Jubin C."/>
            <person name="Castelli V."/>
            <person name="Katinka M."/>
            <person name="Vacherie B."/>
            <person name="Biemont C."/>
            <person name="Skalli Z."/>
            <person name="Cattolico L."/>
            <person name="Poulain J."/>
            <person name="De Berardinis V."/>
            <person name="Cruaud C."/>
            <person name="Duprat S."/>
            <person name="Brottier P."/>
            <person name="Coutanceau J.-P."/>
            <person name="Gouzy J."/>
            <person name="Parra G."/>
            <person name="Lardier G."/>
            <person name="Chapple C."/>
            <person name="McKernan K.J."/>
            <person name="McEwan P."/>
            <person name="Bosak S."/>
            <person name="Kellis M."/>
            <person name="Volff J.-N."/>
            <person name="Guigo R."/>
            <person name="Zody M.C."/>
            <person name="Mesirov J."/>
            <person name="Lindblad-Toh K."/>
            <person name="Birren B."/>
            <person name="Nusbaum C."/>
            <person name="Kahn D."/>
            <person name="Robinson-Rechavi M."/>
            <person name="Laudet V."/>
            <person name="Schachter V."/>
            <person name="Quetier F."/>
            <person name="Saurin W."/>
            <person name="Scarpelli C."/>
            <person name="Wincker P."/>
            <person name="Lander E.S."/>
            <person name="Weissenbach J."/>
            <person name="Roest Crollius H."/>
        </authorList>
    </citation>
    <scope>NUCLEOTIDE SEQUENCE [LARGE SCALE GENOMIC DNA]</scope>
</reference>
<dbReference type="EMBL" id="CAAE01001914">
    <property type="protein sequence ID" value="CAF87241.1"/>
    <property type="molecule type" value="Genomic_DNA"/>
</dbReference>
<organism evidence="2">
    <name type="scientific">Tetraodon nigroviridis</name>
    <name type="common">Spotted green pufferfish</name>
    <name type="synonym">Chelonodon nigroviridis</name>
    <dbReference type="NCBI Taxonomy" id="99883"/>
    <lineage>
        <taxon>Eukaryota</taxon>
        <taxon>Metazoa</taxon>
        <taxon>Chordata</taxon>
        <taxon>Craniata</taxon>
        <taxon>Vertebrata</taxon>
        <taxon>Euteleostomi</taxon>
        <taxon>Actinopterygii</taxon>
        <taxon>Neopterygii</taxon>
        <taxon>Teleostei</taxon>
        <taxon>Neoteleostei</taxon>
        <taxon>Acanthomorphata</taxon>
        <taxon>Eupercaria</taxon>
        <taxon>Tetraodontiformes</taxon>
        <taxon>Tetradontoidea</taxon>
        <taxon>Tetraodontidae</taxon>
        <taxon>Tetraodon</taxon>
    </lineage>
</organism>
<dbReference type="AlphaFoldDB" id="Q4TIP1"/>
<keyword evidence="1" id="KW-0812">Transmembrane</keyword>
<feature type="non-terminal residue" evidence="2">
    <location>
        <position position="39"/>
    </location>
</feature>
<comment type="caution">
    <text evidence="2">The sequence shown here is derived from an EMBL/GenBank/DDBJ whole genome shotgun (WGS) entry which is preliminary data.</text>
</comment>
<keyword evidence="1" id="KW-1133">Transmembrane helix</keyword>
<keyword evidence="1" id="KW-0472">Membrane</keyword>
<evidence type="ECO:0000313" key="2">
    <source>
        <dbReference type="EMBL" id="CAF87241.1"/>
    </source>
</evidence>
<feature type="transmembrane region" description="Helical" evidence="1">
    <location>
        <begin position="6"/>
        <end position="32"/>
    </location>
</feature>
<proteinExistence type="predicted"/>
<name>Q4TIP1_TETNG</name>
<accession>Q4TIP1</accession>
<evidence type="ECO:0000256" key="1">
    <source>
        <dbReference type="SAM" id="Phobius"/>
    </source>
</evidence>
<dbReference type="KEGG" id="tng:GSTEN00037513G001"/>
<protein>
    <submittedName>
        <fullName evidence="2">(spotted green pufferfish) hypothetical protein</fullName>
    </submittedName>
</protein>